<evidence type="ECO:0000259" key="1">
    <source>
        <dbReference type="PROSITE" id="PS50879"/>
    </source>
</evidence>
<evidence type="ECO:0000313" key="3">
    <source>
        <dbReference type="Proteomes" id="UP001369815"/>
    </source>
</evidence>
<dbReference type="GO" id="GO:0004523">
    <property type="term" value="F:RNA-DNA hybrid ribonuclease activity"/>
    <property type="evidence" value="ECO:0007669"/>
    <property type="project" value="InterPro"/>
</dbReference>
<reference evidence="2 3" key="1">
    <citation type="journal article" date="2024" name="Front Chem Biol">
        <title>Unveiling the potential of Daldinia eschscholtzii MFLUCC 19-0629 through bioactivity and bioinformatics studies for enhanced sustainable agriculture production.</title>
        <authorList>
            <person name="Brooks S."/>
            <person name="Weaver J.A."/>
            <person name="Klomchit A."/>
            <person name="Alharthi S.A."/>
            <person name="Onlamun T."/>
            <person name="Nurani R."/>
            <person name="Vong T.K."/>
            <person name="Alberti F."/>
            <person name="Greco C."/>
        </authorList>
    </citation>
    <scope>NUCLEOTIDE SEQUENCE [LARGE SCALE GENOMIC DNA]</scope>
    <source>
        <strain evidence="2">MFLUCC 19-0629</strain>
    </source>
</reference>
<sequence length="198" mass="22269">MAYIMEFRVSGRAKINRHVGPVGVVAVCLMNPAGEARKTYDKHLDPHSNEATSQRVALSAIILALQKAQELHRELKIRTRLAVSIATDSQAALDTATRLASLYSLNDWKTDIGQDVLHKDLMQVLLDNDAKVKALGTVRYRYIPVQHSTIAREASRQAMENLEIEIAKLDPKVLAQWEDIYRAEYGSYFKDHTQSPTV</sequence>
<organism evidence="2 3">
    <name type="scientific">Daldinia eschscholtzii</name>
    <dbReference type="NCBI Taxonomy" id="292717"/>
    <lineage>
        <taxon>Eukaryota</taxon>
        <taxon>Fungi</taxon>
        <taxon>Dikarya</taxon>
        <taxon>Ascomycota</taxon>
        <taxon>Pezizomycotina</taxon>
        <taxon>Sordariomycetes</taxon>
        <taxon>Xylariomycetidae</taxon>
        <taxon>Xylariales</taxon>
        <taxon>Hypoxylaceae</taxon>
        <taxon>Daldinia</taxon>
    </lineage>
</organism>
<dbReference type="Proteomes" id="UP001369815">
    <property type="component" value="Unassembled WGS sequence"/>
</dbReference>
<accession>A0AAX6MN40</accession>
<dbReference type="Gene3D" id="3.30.420.10">
    <property type="entry name" value="Ribonuclease H-like superfamily/Ribonuclease H"/>
    <property type="match status" value="1"/>
</dbReference>
<name>A0AAX6MN40_9PEZI</name>
<dbReference type="PROSITE" id="PS50879">
    <property type="entry name" value="RNASE_H_1"/>
    <property type="match status" value="1"/>
</dbReference>
<evidence type="ECO:0000313" key="2">
    <source>
        <dbReference type="EMBL" id="KAK6953601.1"/>
    </source>
</evidence>
<dbReference type="InterPro" id="IPR002156">
    <property type="entry name" value="RNaseH_domain"/>
</dbReference>
<comment type="caution">
    <text evidence="2">The sequence shown here is derived from an EMBL/GenBank/DDBJ whole genome shotgun (WGS) entry which is preliminary data.</text>
</comment>
<gene>
    <name evidence="2" type="ORF">Daesc_005906</name>
</gene>
<dbReference type="GO" id="GO:0003676">
    <property type="term" value="F:nucleic acid binding"/>
    <property type="evidence" value="ECO:0007669"/>
    <property type="project" value="InterPro"/>
</dbReference>
<dbReference type="AlphaFoldDB" id="A0AAX6MN40"/>
<dbReference type="SUPFAM" id="SSF53098">
    <property type="entry name" value="Ribonuclease H-like"/>
    <property type="match status" value="1"/>
</dbReference>
<protein>
    <recommendedName>
        <fullName evidence="1">RNase H type-1 domain-containing protein</fullName>
    </recommendedName>
</protein>
<proteinExistence type="predicted"/>
<keyword evidence="3" id="KW-1185">Reference proteome</keyword>
<dbReference type="InterPro" id="IPR036397">
    <property type="entry name" value="RNaseH_sf"/>
</dbReference>
<dbReference type="Pfam" id="PF00075">
    <property type="entry name" value="RNase_H"/>
    <property type="match status" value="1"/>
</dbReference>
<dbReference type="EMBL" id="JBANMG010000005">
    <property type="protein sequence ID" value="KAK6953601.1"/>
    <property type="molecule type" value="Genomic_DNA"/>
</dbReference>
<dbReference type="InterPro" id="IPR012337">
    <property type="entry name" value="RNaseH-like_sf"/>
</dbReference>
<feature type="domain" description="RNase H type-1" evidence="1">
    <location>
        <begin position="1"/>
        <end position="160"/>
    </location>
</feature>